<comment type="similarity">
    <text evidence="6">Belongs to the AcsB/BcsB family.</text>
</comment>
<dbReference type="InterPro" id="IPR018513">
    <property type="entry name" value="Cell_synthase_bac"/>
</dbReference>
<keyword evidence="3" id="KW-0812">Transmembrane</keyword>
<evidence type="ECO:0000256" key="1">
    <source>
        <dbReference type="ARBA" id="ARBA00004162"/>
    </source>
</evidence>
<evidence type="ECO:0000313" key="7">
    <source>
        <dbReference type="EMBL" id="STF40219.1"/>
    </source>
</evidence>
<dbReference type="EMBL" id="UGAB01000002">
    <property type="protein sequence ID" value="STF40219.1"/>
    <property type="molecule type" value="Genomic_DNA"/>
</dbReference>
<evidence type="ECO:0000256" key="3">
    <source>
        <dbReference type="ARBA" id="ARBA00022692"/>
    </source>
</evidence>
<keyword evidence="2 6" id="KW-1003">Cell membrane</keyword>
<evidence type="ECO:0000256" key="6">
    <source>
        <dbReference type="RuleBase" id="RU365021"/>
    </source>
</evidence>
<dbReference type="GO" id="GO:0030244">
    <property type="term" value="P:cellulose biosynthetic process"/>
    <property type="evidence" value="ECO:0007669"/>
    <property type="project" value="UniProtKB-KW"/>
</dbReference>
<evidence type="ECO:0000313" key="8">
    <source>
        <dbReference type="Proteomes" id="UP000254877"/>
    </source>
</evidence>
<evidence type="ECO:0000256" key="4">
    <source>
        <dbReference type="ARBA" id="ARBA00022989"/>
    </source>
</evidence>
<dbReference type="GO" id="GO:0005886">
    <property type="term" value="C:plasma membrane"/>
    <property type="evidence" value="ECO:0007669"/>
    <property type="project" value="UniProtKB-SubCell"/>
</dbReference>
<protein>
    <recommendedName>
        <fullName evidence="6">Cyclic di-GMP-binding protein</fullName>
    </recommendedName>
    <alternativeName>
        <fullName evidence="6">Cellulose synthase regulatory subunit</fullName>
    </alternativeName>
</protein>
<comment type="subunit">
    <text evidence="6">Tightly associated with the cellulose synthase catalytic subunit.</text>
</comment>
<accession>A0A376L7A6</accession>
<gene>
    <name evidence="7" type="primary">yhjN_2</name>
    <name evidence="7" type="ORF">NCTC7928_00772</name>
</gene>
<organism evidence="7 8">
    <name type="scientific">Escherichia coli</name>
    <dbReference type="NCBI Taxonomy" id="562"/>
    <lineage>
        <taxon>Bacteria</taxon>
        <taxon>Pseudomonadati</taxon>
        <taxon>Pseudomonadota</taxon>
        <taxon>Gammaproteobacteria</taxon>
        <taxon>Enterobacterales</taxon>
        <taxon>Enterobacteriaceae</taxon>
        <taxon>Escherichia</taxon>
    </lineage>
</organism>
<keyword evidence="4" id="KW-1133">Transmembrane helix</keyword>
<dbReference type="PANTHER" id="PTHR39083">
    <property type="entry name" value="CYCLIC DI-GMP-BINDING PROTEIN"/>
    <property type="match status" value="1"/>
</dbReference>
<keyword evidence="6" id="KW-0997">Cell inner membrane</keyword>
<dbReference type="Pfam" id="PF03170">
    <property type="entry name" value="BcsB"/>
    <property type="match status" value="1"/>
</dbReference>
<dbReference type="Gene3D" id="2.60.120.260">
    <property type="entry name" value="Galactose-binding domain-like"/>
    <property type="match status" value="1"/>
</dbReference>
<reference evidence="7 8" key="1">
    <citation type="submission" date="2018-06" db="EMBL/GenBank/DDBJ databases">
        <authorList>
            <consortium name="Pathogen Informatics"/>
            <person name="Doyle S."/>
        </authorList>
    </citation>
    <scope>NUCLEOTIDE SEQUENCE [LARGE SCALE GENOMIC DNA]</scope>
    <source>
        <strain evidence="7 8">NCTC7928</strain>
    </source>
</reference>
<dbReference type="AlphaFoldDB" id="A0A376L7A6"/>
<keyword evidence="6" id="KW-0135">Cellulose biosynthesis</keyword>
<comment type="pathway">
    <text evidence="6">Glycan metabolism; bacterial cellulose biosynthesis.</text>
</comment>
<proteinExistence type="inferred from homology"/>
<evidence type="ECO:0000256" key="5">
    <source>
        <dbReference type="ARBA" id="ARBA00023136"/>
    </source>
</evidence>
<name>A0A376L7A6_ECOLX</name>
<keyword evidence="5" id="KW-0472">Membrane</keyword>
<dbReference type="UniPathway" id="UPA00694"/>
<evidence type="ECO:0000256" key="2">
    <source>
        <dbReference type="ARBA" id="ARBA00022475"/>
    </source>
</evidence>
<keyword evidence="6" id="KW-0973">c-di-GMP</keyword>
<dbReference type="GO" id="GO:0006011">
    <property type="term" value="P:UDP-alpha-D-glucose metabolic process"/>
    <property type="evidence" value="ECO:0007669"/>
    <property type="project" value="InterPro"/>
</dbReference>
<dbReference type="PANTHER" id="PTHR39083:SF1">
    <property type="entry name" value="CYCLIC DI-GMP-BINDING PROTEIN"/>
    <property type="match status" value="1"/>
</dbReference>
<sequence length="181" mass="20586">MNGVNPLGYIEFGMRSDEIVSDAKLKLEYTPSPSLIPVQSQLKVYLNDELMGVLPITKEQLGKKTLAEITLNLLYFSDFNRLRFELIGHYQNSCEISTSNNLWLDIGRNSELGLVVQKLNLQNDLSYFPVPFFDPRDNRTNTLPMVFCWPTGGWFAASICNCRFVVWFAIGVAWSSISSFL</sequence>
<dbReference type="Proteomes" id="UP000254877">
    <property type="component" value="Unassembled WGS sequence"/>
</dbReference>
<comment type="function">
    <text evidence="6">Binds the cellulose synthase activator, bis-(3'-5') cyclic diguanylic acid (c-di-GMP).</text>
</comment>
<comment type="subcellular location">
    <subcellularLocation>
        <location evidence="6">Cell inner membrane</location>
    </subcellularLocation>
    <subcellularLocation>
        <location evidence="1">Cell membrane</location>
        <topology evidence="1">Single-pass membrane protein</topology>
    </subcellularLocation>
</comment>